<dbReference type="PROSITE" id="PS50175">
    <property type="entry name" value="ASP_PROT_RETROV"/>
    <property type="match status" value="1"/>
</dbReference>
<proteinExistence type="predicted"/>
<comment type="caution">
    <text evidence="2">The sequence shown here is derived from an EMBL/GenBank/DDBJ whole genome shotgun (WGS) entry which is preliminary data.</text>
</comment>
<feature type="domain" description="Peptidase A2" evidence="1">
    <location>
        <begin position="188"/>
        <end position="224"/>
    </location>
</feature>
<evidence type="ECO:0000313" key="2">
    <source>
        <dbReference type="EMBL" id="PWW78566.1"/>
    </source>
</evidence>
<dbReference type="Proteomes" id="UP000246991">
    <property type="component" value="Unassembled WGS sequence"/>
</dbReference>
<dbReference type="PANTHER" id="PTHR28160">
    <property type="entry name" value="54S RIBOSOMAL PROTEIN L15, MITOCHONDRIAL"/>
    <property type="match status" value="1"/>
</dbReference>
<dbReference type="InterPro" id="IPR036389">
    <property type="entry name" value="RNase_III_sf"/>
</dbReference>
<dbReference type="EMBL" id="PYWC01000014">
    <property type="protein sequence ID" value="PWW78566.1"/>
    <property type="molecule type" value="Genomic_DNA"/>
</dbReference>
<dbReference type="GO" id="GO:0005762">
    <property type="term" value="C:mitochondrial large ribosomal subunit"/>
    <property type="evidence" value="ECO:0007669"/>
    <property type="project" value="InterPro"/>
</dbReference>
<dbReference type="Gene3D" id="1.10.1520.10">
    <property type="entry name" value="Ribonuclease III domain"/>
    <property type="match status" value="1"/>
</dbReference>
<protein>
    <recommendedName>
        <fullName evidence="1">Peptidase A2 domain-containing protein</fullName>
    </recommendedName>
</protein>
<dbReference type="GO" id="GO:0003735">
    <property type="term" value="F:structural constituent of ribosome"/>
    <property type="evidence" value="ECO:0007669"/>
    <property type="project" value="InterPro"/>
</dbReference>
<dbReference type="InterPro" id="IPR040030">
    <property type="entry name" value="Ribosomal_mL57"/>
</dbReference>
<sequence>MASRSSRKASTLITSPPALQYLQRLARPIVLLPPRRYIQHAAAGGGGASGYLPPRKITYTRPQKRAPFPIRNPRPFAVNDDPARLNEMYTTLLGREMGISDEVKWQAVTHKSFDHGRQPFNEKLAIYGKRVCWLHASLHLLNSPPIEDKKVYESPNFVSSLDGTPYRKPEPFSHRDYKSLVSIRDRNVRAILDPGKLVTIARLARLPDVMRWKPKDNNDLQGSGQAGVAAQALYAIVGALALQRGGDIAGSVVRERLLSSIDWLLEKSKDMES</sequence>
<dbReference type="OrthoDB" id="2281895at2759"/>
<gene>
    <name evidence="2" type="ORF">C7212DRAFT_312043</name>
</gene>
<dbReference type="GO" id="GO:0004525">
    <property type="term" value="F:ribonuclease III activity"/>
    <property type="evidence" value="ECO:0007669"/>
    <property type="project" value="InterPro"/>
</dbReference>
<keyword evidence="3" id="KW-1185">Reference proteome</keyword>
<dbReference type="STRING" id="42249.A0A317SZ41"/>
<dbReference type="Pfam" id="PF14622">
    <property type="entry name" value="Ribonucleas_3_3"/>
    <property type="match status" value="1"/>
</dbReference>
<accession>A0A317SZ41</accession>
<dbReference type="GO" id="GO:0004190">
    <property type="term" value="F:aspartic-type endopeptidase activity"/>
    <property type="evidence" value="ECO:0007669"/>
    <property type="project" value="InterPro"/>
</dbReference>
<dbReference type="InterPro" id="IPR001995">
    <property type="entry name" value="Peptidase_A2_cat"/>
</dbReference>
<organism evidence="2 3">
    <name type="scientific">Tuber magnatum</name>
    <name type="common">white Piedmont truffle</name>
    <dbReference type="NCBI Taxonomy" id="42249"/>
    <lineage>
        <taxon>Eukaryota</taxon>
        <taxon>Fungi</taxon>
        <taxon>Dikarya</taxon>
        <taxon>Ascomycota</taxon>
        <taxon>Pezizomycotina</taxon>
        <taxon>Pezizomycetes</taxon>
        <taxon>Pezizales</taxon>
        <taxon>Tuberaceae</taxon>
        <taxon>Tuber</taxon>
    </lineage>
</organism>
<evidence type="ECO:0000313" key="3">
    <source>
        <dbReference type="Proteomes" id="UP000246991"/>
    </source>
</evidence>
<dbReference type="PANTHER" id="PTHR28160:SF1">
    <property type="entry name" value="LARGE RIBOSOMAL SUBUNIT PROTEIN ML57"/>
    <property type="match status" value="1"/>
</dbReference>
<dbReference type="AlphaFoldDB" id="A0A317SZ41"/>
<reference evidence="2 3" key="1">
    <citation type="submission" date="2018-03" db="EMBL/GenBank/DDBJ databases">
        <title>Genomes of Pezizomycetes fungi and the evolution of truffles.</title>
        <authorList>
            <person name="Murat C."/>
            <person name="Payen T."/>
            <person name="Noel B."/>
            <person name="Kuo A."/>
            <person name="Martin F.M."/>
        </authorList>
    </citation>
    <scope>NUCLEOTIDE SEQUENCE [LARGE SCALE GENOMIC DNA]</scope>
    <source>
        <strain evidence="2">091103-1</strain>
    </source>
</reference>
<dbReference type="GO" id="GO:0032543">
    <property type="term" value="P:mitochondrial translation"/>
    <property type="evidence" value="ECO:0007669"/>
    <property type="project" value="InterPro"/>
</dbReference>
<dbReference type="InterPro" id="IPR000999">
    <property type="entry name" value="RNase_III_dom"/>
</dbReference>
<name>A0A317SZ41_9PEZI</name>
<dbReference type="SUPFAM" id="SSF69065">
    <property type="entry name" value="RNase III domain-like"/>
    <property type="match status" value="1"/>
</dbReference>
<dbReference type="GO" id="GO:0006508">
    <property type="term" value="P:proteolysis"/>
    <property type="evidence" value="ECO:0007669"/>
    <property type="project" value="InterPro"/>
</dbReference>
<dbReference type="GO" id="GO:0006396">
    <property type="term" value="P:RNA processing"/>
    <property type="evidence" value="ECO:0007669"/>
    <property type="project" value="InterPro"/>
</dbReference>
<evidence type="ECO:0000259" key="1">
    <source>
        <dbReference type="PROSITE" id="PS50175"/>
    </source>
</evidence>